<dbReference type="Gene3D" id="3.40.50.720">
    <property type="entry name" value="NAD(P)-binding Rossmann-like Domain"/>
    <property type="match status" value="1"/>
</dbReference>
<protein>
    <submittedName>
        <fullName evidence="3">E2/UBC family protein B</fullName>
    </submittedName>
</protein>
<dbReference type="Proteomes" id="UP000246352">
    <property type="component" value="Unassembled WGS sequence"/>
</dbReference>
<proteinExistence type="predicted"/>
<dbReference type="PANTHER" id="PTHR43267:SF1">
    <property type="entry name" value="TRNA THREONYLCARBAMOYLADENOSINE DEHYDRATASE"/>
    <property type="match status" value="1"/>
</dbReference>
<dbReference type="SUPFAM" id="SSF69572">
    <property type="entry name" value="Activating enzymes of the ubiquitin-like proteins"/>
    <property type="match status" value="1"/>
</dbReference>
<feature type="domain" description="Prokaryotic E2 family B" evidence="2">
    <location>
        <begin position="5"/>
        <end position="95"/>
    </location>
</feature>
<gene>
    <name evidence="3" type="ORF">DFR52_101529</name>
</gene>
<dbReference type="Pfam" id="PF00899">
    <property type="entry name" value="ThiF"/>
    <property type="match status" value="1"/>
</dbReference>
<dbReference type="Pfam" id="PF14461">
    <property type="entry name" value="Prok-E2_B"/>
    <property type="match status" value="1"/>
</dbReference>
<dbReference type="InterPro" id="IPR045886">
    <property type="entry name" value="ThiF/MoeB/HesA"/>
</dbReference>
<sequence>MGKDILILIDSNFPYSKPQAFIEQYDVSHPQPHIEPLPRFGDMARICLLPPTIPSHPLQAIQSALRDARDLLKANERGDEDYDFEADFGAYWRHYLPAGFREAKLHGFSVAPAGSGVFFYRGGSYFCFPNKFSIRRWHGHLTGEYMRDLLHFPIVELTKLPRPDRYPRDLASLLMMLKRNTLNGVAIVGEKLRACPSRLPVLFSGTKPDGAAVKVAVELVIRRDNSGRPLSKAHVQSKLANDDVIALYDIAPLNTQHLDAALTRLPGAAPGPMHKKVAIIGCGALGSGIAVMLAKAGVSRFILVDQDLLGWENIRRHELGAEWVGVSKTAAIKARIEKSLPDIEQVGAYACGIQGLLASSPKLLDDVDLVISATGDWAADVFISDSVTLPTLYSWVEAYALAGHSVAISGKEGRFTDGFDEVGNFKGRASVAGLKMPLECGNATSPFGAIELAQSQAVASRLALEVLAGRHDGDVWRTWTAEEIVVQQAEGRWTNYWLETRGKPPVLGGVTEWKWAF</sequence>
<evidence type="ECO:0000259" key="1">
    <source>
        <dbReference type="Pfam" id="PF00899"/>
    </source>
</evidence>
<dbReference type="InterPro" id="IPR000594">
    <property type="entry name" value="ThiF_NAD_FAD-bd"/>
</dbReference>
<accession>A0A317PWJ1</accession>
<evidence type="ECO:0000313" key="3">
    <source>
        <dbReference type="EMBL" id="PWW03840.1"/>
    </source>
</evidence>
<name>A0A317PWJ1_9HYPH</name>
<organism evidence="3 4">
    <name type="scientific">Hoeflea marina</name>
    <dbReference type="NCBI Taxonomy" id="274592"/>
    <lineage>
        <taxon>Bacteria</taxon>
        <taxon>Pseudomonadati</taxon>
        <taxon>Pseudomonadota</taxon>
        <taxon>Alphaproteobacteria</taxon>
        <taxon>Hyphomicrobiales</taxon>
        <taxon>Rhizobiaceae</taxon>
        <taxon>Hoeflea</taxon>
    </lineage>
</organism>
<dbReference type="InterPro" id="IPR035985">
    <property type="entry name" value="Ubiquitin-activating_enz"/>
</dbReference>
<comment type="caution">
    <text evidence="3">The sequence shown here is derived from an EMBL/GenBank/DDBJ whole genome shotgun (WGS) entry which is preliminary data.</text>
</comment>
<dbReference type="GO" id="GO:0061504">
    <property type="term" value="P:cyclic threonylcarbamoyladenosine biosynthetic process"/>
    <property type="evidence" value="ECO:0007669"/>
    <property type="project" value="TreeGrafter"/>
</dbReference>
<keyword evidence="4" id="KW-1185">Reference proteome</keyword>
<reference evidence="3 4" key="1">
    <citation type="submission" date="2018-05" db="EMBL/GenBank/DDBJ databases">
        <title>Genomic Encyclopedia of Type Strains, Phase IV (KMG-IV): sequencing the most valuable type-strain genomes for metagenomic binning, comparative biology and taxonomic classification.</title>
        <authorList>
            <person name="Goeker M."/>
        </authorList>
    </citation>
    <scope>NUCLEOTIDE SEQUENCE [LARGE SCALE GENOMIC DNA]</scope>
    <source>
        <strain evidence="3 4">DSM 16791</strain>
    </source>
</reference>
<dbReference type="PANTHER" id="PTHR43267">
    <property type="entry name" value="TRNA THREONYLCARBAMOYLADENOSINE DEHYDRATASE"/>
    <property type="match status" value="1"/>
</dbReference>
<evidence type="ECO:0000259" key="2">
    <source>
        <dbReference type="Pfam" id="PF14461"/>
    </source>
</evidence>
<dbReference type="EMBL" id="QGTR01000001">
    <property type="protein sequence ID" value="PWW03840.1"/>
    <property type="molecule type" value="Genomic_DNA"/>
</dbReference>
<dbReference type="GO" id="GO:0061503">
    <property type="term" value="F:tRNA threonylcarbamoyladenosine dehydratase"/>
    <property type="evidence" value="ECO:0007669"/>
    <property type="project" value="TreeGrafter"/>
</dbReference>
<evidence type="ECO:0000313" key="4">
    <source>
        <dbReference type="Proteomes" id="UP000246352"/>
    </source>
</evidence>
<feature type="domain" description="THIF-type NAD/FAD binding fold" evidence="1">
    <location>
        <begin position="275"/>
        <end position="398"/>
    </location>
</feature>
<dbReference type="InterPro" id="IPR032701">
    <property type="entry name" value="Prok-E2_B_dom"/>
</dbReference>
<dbReference type="AlphaFoldDB" id="A0A317PWJ1"/>
<dbReference type="GO" id="GO:0008641">
    <property type="term" value="F:ubiquitin-like modifier activating enzyme activity"/>
    <property type="evidence" value="ECO:0007669"/>
    <property type="project" value="InterPro"/>
</dbReference>